<evidence type="ECO:0000313" key="2">
    <source>
        <dbReference type="Proteomes" id="UP000656244"/>
    </source>
</evidence>
<proteinExistence type="predicted"/>
<keyword evidence="2" id="KW-1185">Reference proteome</keyword>
<reference evidence="1" key="1">
    <citation type="submission" date="2020-08" db="EMBL/GenBank/DDBJ databases">
        <title>Hyunsoonleella sp. strain SJ7 genome sequencing and assembly.</title>
        <authorList>
            <person name="Kim I."/>
        </authorList>
    </citation>
    <scope>NUCLEOTIDE SEQUENCE</scope>
    <source>
        <strain evidence="1">SJ7</strain>
    </source>
</reference>
<sequence>MNLQKLNVQEMQAEELIETSGGKSLWDTYWEVMTDPSSHSWINELSMSIWIG</sequence>
<protein>
    <submittedName>
        <fullName evidence="1">Uncharacterized protein</fullName>
    </submittedName>
</protein>
<name>A0A923KK17_9FLAO</name>
<gene>
    <name evidence="1" type="ORF">H7U19_02930</name>
</gene>
<comment type="caution">
    <text evidence="1">The sequence shown here is derived from an EMBL/GenBank/DDBJ whole genome shotgun (WGS) entry which is preliminary data.</text>
</comment>
<dbReference type="RefSeq" id="WP_186558502.1">
    <property type="nucleotide sequence ID" value="NZ_JACNMF010000001.1"/>
</dbReference>
<dbReference type="EMBL" id="JACNMF010000001">
    <property type="protein sequence ID" value="MBC3757343.1"/>
    <property type="molecule type" value="Genomic_DNA"/>
</dbReference>
<dbReference type="Proteomes" id="UP000656244">
    <property type="component" value="Unassembled WGS sequence"/>
</dbReference>
<evidence type="ECO:0000313" key="1">
    <source>
        <dbReference type="EMBL" id="MBC3757343.1"/>
    </source>
</evidence>
<organism evidence="1 2">
    <name type="scientific">Hyunsoonleella aquatilis</name>
    <dbReference type="NCBI Taxonomy" id="2762758"/>
    <lineage>
        <taxon>Bacteria</taxon>
        <taxon>Pseudomonadati</taxon>
        <taxon>Bacteroidota</taxon>
        <taxon>Flavobacteriia</taxon>
        <taxon>Flavobacteriales</taxon>
        <taxon>Flavobacteriaceae</taxon>
    </lineage>
</organism>
<accession>A0A923KK17</accession>
<dbReference type="AlphaFoldDB" id="A0A923KK17"/>